<gene>
    <name evidence="1" type="ORF">DAPK24_016360</name>
</gene>
<dbReference type="Proteomes" id="UP001378960">
    <property type="component" value="Unassembled WGS sequence"/>
</dbReference>
<dbReference type="AlphaFoldDB" id="A0AAV5R0P6"/>
<proteinExistence type="predicted"/>
<reference evidence="1 2" key="1">
    <citation type="journal article" date="2023" name="Elife">
        <title>Identification of key yeast species and microbe-microbe interactions impacting larval growth of Drosophila in the wild.</title>
        <authorList>
            <person name="Mure A."/>
            <person name="Sugiura Y."/>
            <person name="Maeda R."/>
            <person name="Honda K."/>
            <person name="Sakurai N."/>
            <person name="Takahashi Y."/>
            <person name="Watada M."/>
            <person name="Katoh T."/>
            <person name="Gotoh A."/>
            <person name="Gotoh Y."/>
            <person name="Taniguchi I."/>
            <person name="Nakamura K."/>
            <person name="Hayashi T."/>
            <person name="Katayama T."/>
            <person name="Uemura T."/>
            <person name="Hattori Y."/>
        </authorList>
    </citation>
    <scope>NUCLEOTIDE SEQUENCE [LARGE SCALE GENOMIC DNA]</scope>
    <source>
        <strain evidence="1 2">PK-24</strain>
    </source>
</reference>
<comment type="caution">
    <text evidence="1">The sequence shown here is derived from an EMBL/GenBank/DDBJ whole genome shotgun (WGS) entry which is preliminary data.</text>
</comment>
<sequence>MGFINPGVTYIYNRKRINEKLPIKNRIFTNHNKLYNKYYQNSNFTQQLAELNSSYEFIRERMIKKQNSELVLDSLIETLKKYILISTEVYMTTGLDDITPLSREDAINMLKDLTKLNAIKLKEKSSKYFKNGIIPNFEAQFNRKFEIVKGGCITLNNFFDIRTFNELPNENFYKQDMYDYEDEDDYIQNIEYKPKMEPKMEPDMEPNMEPSMETLKQRLNKEPEFEVPKPKSLTDLPDDILVKIISYSHNIESISLTSSFFHKFILSHIEFISYQMMIEKFVHTYSLRNKNQIDEHANDTIITEINDEIHHSNSHNMKVSDNREENNNMENIKEIIRNDFKRDINGKFHTKRYRDPDNLVIISLTAFETPFMTYAIYKSLGIDRVLTSSLWLDFEETYSKELEKLNENNQSKIDKSVFKELWTELPIALPFLNPRNVIDLDYIRTGMYVDKLRIILDLLVLETKFTNELEDIFHFIVSLCVKISEDIIENDYSSIIPVEILKNYGIFYMKQEKLENDETPEGDDFDDDETSWNEISFNNPAFYSILKNKSDIQLENLLCPLFLKDHICNDLNFWEQLHYMEDDELIDEIITKYNISPSSHVLNSLVL</sequence>
<evidence type="ECO:0000313" key="1">
    <source>
        <dbReference type="EMBL" id="GMM45061.1"/>
    </source>
</evidence>
<name>A0AAV5R0P6_PICKL</name>
<protein>
    <recommendedName>
        <fullName evidence="3">F-box domain-containing protein</fullName>
    </recommendedName>
</protein>
<organism evidence="1 2">
    <name type="scientific">Pichia kluyveri</name>
    <name type="common">Yeast</name>
    <dbReference type="NCBI Taxonomy" id="36015"/>
    <lineage>
        <taxon>Eukaryota</taxon>
        <taxon>Fungi</taxon>
        <taxon>Dikarya</taxon>
        <taxon>Ascomycota</taxon>
        <taxon>Saccharomycotina</taxon>
        <taxon>Pichiomycetes</taxon>
        <taxon>Pichiales</taxon>
        <taxon>Pichiaceae</taxon>
        <taxon>Pichia</taxon>
    </lineage>
</organism>
<evidence type="ECO:0000313" key="2">
    <source>
        <dbReference type="Proteomes" id="UP001378960"/>
    </source>
</evidence>
<accession>A0AAV5R0P6</accession>
<dbReference type="EMBL" id="BTGB01000001">
    <property type="protein sequence ID" value="GMM45061.1"/>
    <property type="molecule type" value="Genomic_DNA"/>
</dbReference>
<evidence type="ECO:0008006" key="3">
    <source>
        <dbReference type="Google" id="ProtNLM"/>
    </source>
</evidence>
<keyword evidence="2" id="KW-1185">Reference proteome</keyword>